<dbReference type="SUPFAM" id="SSF51735">
    <property type="entry name" value="NAD(P)-binding Rossmann-fold domains"/>
    <property type="match status" value="1"/>
</dbReference>
<accession>A0AAX3LX90</accession>
<dbReference type="GO" id="GO:0016491">
    <property type="term" value="F:oxidoreductase activity"/>
    <property type="evidence" value="ECO:0007669"/>
    <property type="project" value="UniProtKB-KW"/>
</dbReference>
<evidence type="ECO:0000313" key="4">
    <source>
        <dbReference type="EMBL" id="WCT53961.1"/>
    </source>
</evidence>
<keyword evidence="1" id="KW-0521">NADP</keyword>
<dbReference type="InterPro" id="IPR036291">
    <property type="entry name" value="NAD(P)-bd_dom_sf"/>
</dbReference>
<dbReference type="Pfam" id="PF05368">
    <property type="entry name" value="NmrA"/>
    <property type="match status" value="1"/>
</dbReference>
<proteinExistence type="predicted"/>
<dbReference type="KEGG" id="pka:PQ456_12145"/>
<dbReference type="RefSeq" id="WP_273612517.1">
    <property type="nucleotide sequence ID" value="NZ_CP117416.1"/>
</dbReference>
<dbReference type="InterPro" id="IPR051609">
    <property type="entry name" value="NmrA/Isoflavone_reductase-like"/>
</dbReference>
<dbReference type="InterPro" id="IPR008030">
    <property type="entry name" value="NmrA-like"/>
</dbReference>
<evidence type="ECO:0000259" key="3">
    <source>
        <dbReference type="Pfam" id="PF05368"/>
    </source>
</evidence>
<keyword evidence="5" id="KW-1185">Reference proteome</keyword>
<dbReference type="InterPro" id="IPR045312">
    <property type="entry name" value="PCBER-like"/>
</dbReference>
<organism evidence="4 5">
    <name type="scientific">Paenibacillus kyungheensis</name>
    <dbReference type="NCBI Taxonomy" id="1452732"/>
    <lineage>
        <taxon>Bacteria</taxon>
        <taxon>Bacillati</taxon>
        <taxon>Bacillota</taxon>
        <taxon>Bacilli</taxon>
        <taxon>Bacillales</taxon>
        <taxon>Paenibacillaceae</taxon>
        <taxon>Paenibacillus</taxon>
    </lineage>
</organism>
<name>A0AAX3LX90_9BACL</name>
<gene>
    <name evidence="4" type="ORF">PQ456_12145</name>
</gene>
<dbReference type="Gene3D" id="3.40.50.720">
    <property type="entry name" value="NAD(P)-binding Rossmann-like Domain"/>
    <property type="match status" value="1"/>
</dbReference>
<dbReference type="AlphaFoldDB" id="A0AAX3LX90"/>
<dbReference type="PANTHER" id="PTHR47706">
    <property type="entry name" value="NMRA-LIKE FAMILY PROTEIN"/>
    <property type="match status" value="1"/>
</dbReference>
<sequence>MISQHKTVLIAGSTGDLGGRIARALVDEGATVRALIRRGTPLDKIVPLEQLGIHIVEVDYHNATEMKEACLDVSCVVSALSGLDEVIIETQTLLLEAAVAAGVPRFIPSDYSMDYTKLPVGSNRNLELRRDFMKILDQAPITATSVLNGAFADMLTGMAPIVLFSHKRILYWDDADQPMDFTTKDNVATFTAKIALDDHTPRFVYIAGDQISARQLAVLMSSLTGQRFRLFKAGSRNFLETLIKIARTCSKSTDDLYPAWQGMQYVHGMFSGLGKLEQINNNRYSGIQWTSAKQILTNHIRFSKESAS</sequence>
<dbReference type="CDD" id="cd05259">
    <property type="entry name" value="PCBER_SDR_a"/>
    <property type="match status" value="1"/>
</dbReference>
<evidence type="ECO:0000256" key="1">
    <source>
        <dbReference type="ARBA" id="ARBA00022857"/>
    </source>
</evidence>
<dbReference type="PANTHER" id="PTHR47706:SF1">
    <property type="entry name" value="CIPA-LIKE, PUTATIVE (AFU_ORTHOLOGUE AFUA_1G12460)-RELATED"/>
    <property type="match status" value="1"/>
</dbReference>
<dbReference type="Proteomes" id="UP001220509">
    <property type="component" value="Chromosome"/>
</dbReference>
<evidence type="ECO:0000313" key="5">
    <source>
        <dbReference type="Proteomes" id="UP001220509"/>
    </source>
</evidence>
<dbReference type="Gene3D" id="3.90.25.10">
    <property type="entry name" value="UDP-galactose 4-epimerase, domain 1"/>
    <property type="match status" value="1"/>
</dbReference>
<protein>
    <submittedName>
        <fullName evidence="4">Aromatic alcohol reductase</fullName>
    </submittedName>
</protein>
<reference evidence="4 5" key="1">
    <citation type="submission" date="2023-02" db="EMBL/GenBank/DDBJ databases">
        <title>Genome sequence of Paenibacillus kyungheensis KACC 18744.</title>
        <authorList>
            <person name="Kim S."/>
            <person name="Heo J."/>
            <person name="Kwon S.-W."/>
        </authorList>
    </citation>
    <scope>NUCLEOTIDE SEQUENCE [LARGE SCALE GENOMIC DNA]</scope>
    <source>
        <strain evidence="4 5">KACC 18744</strain>
    </source>
</reference>
<dbReference type="EMBL" id="CP117416">
    <property type="protein sequence ID" value="WCT53961.1"/>
    <property type="molecule type" value="Genomic_DNA"/>
</dbReference>
<evidence type="ECO:0000256" key="2">
    <source>
        <dbReference type="ARBA" id="ARBA00023002"/>
    </source>
</evidence>
<feature type="domain" description="NmrA-like" evidence="3">
    <location>
        <begin position="5"/>
        <end position="241"/>
    </location>
</feature>
<keyword evidence="2" id="KW-0560">Oxidoreductase</keyword>